<evidence type="ECO:0000256" key="8">
    <source>
        <dbReference type="ARBA" id="ARBA00023125"/>
    </source>
</evidence>
<evidence type="ECO:0000256" key="9">
    <source>
        <dbReference type="HAMAP-Rule" id="MF_00365"/>
    </source>
</evidence>
<dbReference type="GO" id="GO:0009432">
    <property type="term" value="P:SOS response"/>
    <property type="evidence" value="ECO:0007669"/>
    <property type="project" value="UniProtKB-UniRule"/>
</dbReference>
<dbReference type="InterPro" id="IPR003395">
    <property type="entry name" value="RecF/RecN/SMC_N"/>
</dbReference>
<keyword evidence="6 9" id="KW-0547">Nucleotide-binding</keyword>
<dbReference type="InterPro" id="IPR027417">
    <property type="entry name" value="P-loop_NTPase"/>
</dbReference>
<evidence type="ECO:0000313" key="13">
    <source>
        <dbReference type="Proteomes" id="UP001165678"/>
    </source>
</evidence>
<dbReference type="PROSITE" id="PS00617">
    <property type="entry name" value="RECF_1"/>
    <property type="match status" value="1"/>
</dbReference>
<dbReference type="Gene3D" id="3.40.50.300">
    <property type="entry name" value="P-loop containing nucleotide triphosphate hydrolases"/>
    <property type="match status" value="1"/>
</dbReference>
<dbReference type="GO" id="GO:0005737">
    <property type="term" value="C:cytoplasm"/>
    <property type="evidence" value="ECO:0007669"/>
    <property type="project" value="UniProtKB-SubCell"/>
</dbReference>
<dbReference type="Proteomes" id="UP001165678">
    <property type="component" value="Unassembled WGS sequence"/>
</dbReference>
<accession>A0AA42CTU1</accession>
<dbReference type="HAMAP" id="MF_00365">
    <property type="entry name" value="RecF"/>
    <property type="match status" value="1"/>
</dbReference>
<keyword evidence="13" id="KW-1185">Reference proteome</keyword>
<comment type="caution">
    <text evidence="12">The sequence shown here is derived from an EMBL/GenBank/DDBJ whole genome shotgun (WGS) entry which is preliminary data.</text>
</comment>
<reference evidence="12" key="1">
    <citation type="submission" date="2022-11" db="EMBL/GenBank/DDBJ databases">
        <title>Larsenimonas rhizosphaerae sp. nov., isolated from a tidal mudflat.</title>
        <authorList>
            <person name="Lee S.D."/>
            <person name="Kim I.S."/>
        </authorList>
    </citation>
    <scope>NUCLEOTIDE SEQUENCE</scope>
    <source>
        <strain evidence="12">GH2-1</strain>
    </source>
</reference>
<keyword evidence="7 9" id="KW-0067">ATP-binding</keyword>
<dbReference type="InterPro" id="IPR001238">
    <property type="entry name" value="DNA-binding_RecF"/>
</dbReference>
<dbReference type="PROSITE" id="PS00618">
    <property type="entry name" value="RECF_2"/>
    <property type="match status" value="1"/>
</dbReference>
<evidence type="ECO:0000256" key="10">
    <source>
        <dbReference type="RuleBase" id="RU000578"/>
    </source>
</evidence>
<keyword evidence="9 10" id="KW-0742">SOS response</keyword>
<feature type="domain" description="RecF/RecN/SMC N-terminal" evidence="11">
    <location>
        <begin position="3"/>
        <end position="340"/>
    </location>
</feature>
<evidence type="ECO:0000256" key="4">
    <source>
        <dbReference type="ARBA" id="ARBA00022490"/>
    </source>
</evidence>
<evidence type="ECO:0000256" key="5">
    <source>
        <dbReference type="ARBA" id="ARBA00022705"/>
    </source>
</evidence>
<evidence type="ECO:0000259" key="11">
    <source>
        <dbReference type="Pfam" id="PF02463"/>
    </source>
</evidence>
<comment type="function">
    <text evidence="9 10">The RecF protein is involved in DNA metabolism; it is required for DNA replication and normal SOS inducibility. RecF binds preferentially to single-stranded, linear DNA. It also seems to bind ATP.</text>
</comment>
<name>A0AA42CTU1_9GAMM</name>
<evidence type="ECO:0000256" key="1">
    <source>
        <dbReference type="ARBA" id="ARBA00004496"/>
    </source>
</evidence>
<feature type="binding site" evidence="9">
    <location>
        <begin position="30"/>
        <end position="37"/>
    </location>
    <ligand>
        <name>ATP</name>
        <dbReference type="ChEBI" id="CHEBI:30616"/>
    </ligand>
</feature>
<proteinExistence type="inferred from homology"/>
<keyword evidence="9 10" id="KW-0234">DNA repair</keyword>
<dbReference type="Gene3D" id="1.20.1050.90">
    <property type="entry name" value="RecF/RecN/SMC, N-terminal domain"/>
    <property type="match status" value="1"/>
</dbReference>
<evidence type="ECO:0000256" key="7">
    <source>
        <dbReference type="ARBA" id="ARBA00022840"/>
    </source>
</evidence>
<dbReference type="PANTHER" id="PTHR32182:SF0">
    <property type="entry name" value="DNA REPLICATION AND REPAIR PROTEIN RECF"/>
    <property type="match status" value="1"/>
</dbReference>
<dbReference type="InterPro" id="IPR018078">
    <property type="entry name" value="DNA-binding_RecF_CS"/>
</dbReference>
<dbReference type="Pfam" id="PF02463">
    <property type="entry name" value="SMC_N"/>
    <property type="match status" value="1"/>
</dbReference>
<evidence type="ECO:0000256" key="6">
    <source>
        <dbReference type="ARBA" id="ARBA00022741"/>
    </source>
</evidence>
<keyword evidence="9 10" id="KW-0227">DNA damage</keyword>
<dbReference type="EMBL" id="JAPIVE010000002">
    <property type="protein sequence ID" value="MCX2523957.1"/>
    <property type="molecule type" value="Genomic_DNA"/>
</dbReference>
<dbReference type="GO" id="GO:0003697">
    <property type="term" value="F:single-stranded DNA binding"/>
    <property type="evidence" value="ECO:0007669"/>
    <property type="project" value="UniProtKB-UniRule"/>
</dbReference>
<keyword evidence="8 9" id="KW-0238">DNA-binding</keyword>
<gene>
    <name evidence="9 12" type="primary">recF</name>
    <name evidence="12" type="ORF">OQ287_06880</name>
</gene>
<dbReference type="PANTHER" id="PTHR32182">
    <property type="entry name" value="DNA REPLICATION AND REPAIR PROTEIN RECF"/>
    <property type="match status" value="1"/>
</dbReference>
<evidence type="ECO:0000256" key="2">
    <source>
        <dbReference type="ARBA" id="ARBA00008016"/>
    </source>
</evidence>
<dbReference type="RefSeq" id="WP_250934748.1">
    <property type="nucleotide sequence ID" value="NZ_JAMLJK010000001.1"/>
</dbReference>
<dbReference type="GO" id="GO:0006260">
    <property type="term" value="P:DNA replication"/>
    <property type="evidence" value="ECO:0007669"/>
    <property type="project" value="UniProtKB-UniRule"/>
</dbReference>
<keyword evidence="4 9" id="KW-0963">Cytoplasm</keyword>
<dbReference type="GO" id="GO:0000731">
    <property type="term" value="P:DNA synthesis involved in DNA repair"/>
    <property type="evidence" value="ECO:0007669"/>
    <property type="project" value="TreeGrafter"/>
</dbReference>
<dbReference type="GO" id="GO:0006302">
    <property type="term" value="P:double-strand break repair"/>
    <property type="evidence" value="ECO:0007669"/>
    <property type="project" value="TreeGrafter"/>
</dbReference>
<evidence type="ECO:0000313" key="12">
    <source>
        <dbReference type="EMBL" id="MCX2523957.1"/>
    </source>
</evidence>
<dbReference type="GO" id="GO:0005524">
    <property type="term" value="F:ATP binding"/>
    <property type="evidence" value="ECO:0007669"/>
    <property type="project" value="UniProtKB-UniRule"/>
</dbReference>
<dbReference type="NCBIfam" id="TIGR00611">
    <property type="entry name" value="recf"/>
    <property type="match status" value="1"/>
</dbReference>
<keyword evidence="5 9" id="KW-0235">DNA replication</keyword>
<sequence length="361" mass="41044">MPLDQFRCTGLRNLASVDMTPSAHINLITGANGSGKTSLLEGIHILGLARSFRTHQLKQAIMHDEAALTVFGRLAGEVPVPLGVRRLRQGEGVELKMDRQRVDRVAVLAEKLPLQLINPDAFRLIDGAPAARREFLDWGVFHVKHEFFDLWRAARRALKHRNALLRHDRMDGQTLDAWNVELARYAEQLDVLRRDYIQSFLPVFEQLLSRLISLPDLQLRYYRGWDKARSLIEVLEQSATTDRQMGFTQQGPQRADLRLRVGTRPAAQVLSRGQQKLVVSAMKLAQGWWLEQATGRQCIYLIDDLAAELDEEHRQAFCGLLEHMKCQTFLTGIDRHLLDDVWSVPADVAHFHVSDGRLTAA</sequence>
<organism evidence="12 13">
    <name type="scientific">Larsenimonas rhizosphaerae</name>
    <dbReference type="NCBI Taxonomy" id="2944682"/>
    <lineage>
        <taxon>Bacteria</taxon>
        <taxon>Pseudomonadati</taxon>
        <taxon>Pseudomonadota</taxon>
        <taxon>Gammaproteobacteria</taxon>
        <taxon>Oceanospirillales</taxon>
        <taxon>Halomonadaceae</taxon>
        <taxon>Larsenimonas</taxon>
    </lineage>
</organism>
<comment type="similarity">
    <text evidence="2 9 10">Belongs to the RecF family.</text>
</comment>
<dbReference type="InterPro" id="IPR042174">
    <property type="entry name" value="RecF_2"/>
</dbReference>
<protein>
    <recommendedName>
        <fullName evidence="3 9">DNA replication and repair protein RecF</fullName>
    </recommendedName>
</protein>
<dbReference type="SUPFAM" id="SSF52540">
    <property type="entry name" value="P-loop containing nucleoside triphosphate hydrolases"/>
    <property type="match status" value="1"/>
</dbReference>
<dbReference type="AlphaFoldDB" id="A0AA42CTU1"/>
<evidence type="ECO:0000256" key="3">
    <source>
        <dbReference type="ARBA" id="ARBA00020170"/>
    </source>
</evidence>
<comment type="subcellular location">
    <subcellularLocation>
        <location evidence="1 9 10">Cytoplasm</location>
    </subcellularLocation>
</comment>